<dbReference type="Proteomes" id="UP001437256">
    <property type="component" value="Unassembled WGS sequence"/>
</dbReference>
<reference evidence="10 11" key="1">
    <citation type="submission" date="2024-05" db="EMBL/GenBank/DDBJ databases">
        <title>A draft genome resource for the thread blight pathogen Marasmius tenuissimus strain MS-2.</title>
        <authorList>
            <person name="Yulfo-Soto G.E."/>
            <person name="Baruah I.K."/>
            <person name="Amoako-Attah I."/>
            <person name="Bukari Y."/>
            <person name="Meinhardt L.W."/>
            <person name="Bailey B.A."/>
            <person name="Cohen S.P."/>
        </authorList>
    </citation>
    <scope>NUCLEOTIDE SEQUENCE [LARGE SCALE GENOMIC DNA]</scope>
    <source>
        <strain evidence="10 11">MS-2</strain>
    </source>
</reference>
<evidence type="ECO:0000313" key="11">
    <source>
        <dbReference type="Proteomes" id="UP001437256"/>
    </source>
</evidence>
<comment type="cofactor">
    <cofactor evidence="1">
        <name>heme b</name>
        <dbReference type="ChEBI" id="CHEBI:60344"/>
    </cofactor>
</comment>
<proteinExistence type="inferred from homology"/>
<dbReference type="PROSITE" id="PS51405">
    <property type="entry name" value="HEME_HALOPEROXIDASE"/>
    <property type="match status" value="1"/>
</dbReference>
<evidence type="ECO:0000256" key="7">
    <source>
        <dbReference type="ARBA" id="ARBA00025795"/>
    </source>
</evidence>
<evidence type="ECO:0000256" key="5">
    <source>
        <dbReference type="ARBA" id="ARBA00023002"/>
    </source>
</evidence>
<keyword evidence="2" id="KW-0575">Peroxidase</keyword>
<evidence type="ECO:0000256" key="2">
    <source>
        <dbReference type="ARBA" id="ARBA00022559"/>
    </source>
</evidence>
<evidence type="ECO:0000313" key="10">
    <source>
        <dbReference type="EMBL" id="KAL0069282.1"/>
    </source>
</evidence>
<dbReference type="Pfam" id="PF01328">
    <property type="entry name" value="Peroxidase_2"/>
    <property type="match status" value="1"/>
</dbReference>
<evidence type="ECO:0000259" key="9">
    <source>
        <dbReference type="PROSITE" id="PS51405"/>
    </source>
</evidence>
<evidence type="ECO:0000256" key="3">
    <source>
        <dbReference type="ARBA" id="ARBA00022617"/>
    </source>
</evidence>
<dbReference type="SUPFAM" id="SSF47571">
    <property type="entry name" value="Cloroperoxidase"/>
    <property type="match status" value="1"/>
</dbReference>
<protein>
    <recommendedName>
        <fullName evidence="9">Heme haloperoxidase family profile domain-containing protein</fullName>
    </recommendedName>
</protein>
<keyword evidence="5" id="KW-0560">Oxidoreductase</keyword>
<dbReference type="PANTHER" id="PTHR33577">
    <property type="entry name" value="STERIGMATOCYSTIN BIOSYNTHESIS PEROXIDASE STCC-RELATED"/>
    <property type="match status" value="1"/>
</dbReference>
<dbReference type="PANTHER" id="PTHR33577:SF18">
    <property type="entry name" value="HEME HALOPEROXIDASE FAMILY PROFILE DOMAIN-CONTAINING PROTEIN"/>
    <property type="match status" value="1"/>
</dbReference>
<feature type="domain" description="Heme haloperoxidase family profile" evidence="9">
    <location>
        <begin position="38"/>
        <end position="332"/>
    </location>
</feature>
<evidence type="ECO:0000256" key="1">
    <source>
        <dbReference type="ARBA" id="ARBA00001970"/>
    </source>
</evidence>
<evidence type="ECO:0000256" key="4">
    <source>
        <dbReference type="ARBA" id="ARBA00022723"/>
    </source>
</evidence>
<dbReference type="Gene3D" id="1.10.489.10">
    <property type="entry name" value="Chloroperoxidase-like"/>
    <property type="match status" value="1"/>
</dbReference>
<keyword evidence="6" id="KW-0408">Iron</keyword>
<evidence type="ECO:0000256" key="8">
    <source>
        <dbReference type="SAM" id="MobiDB-lite"/>
    </source>
</evidence>
<evidence type="ECO:0000256" key="6">
    <source>
        <dbReference type="ARBA" id="ARBA00023004"/>
    </source>
</evidence>
<feature type="region of interest" description="Disordered" evidence="8">
    <location>
        <begin position="188"/>
        <end position="212"/>
    </location>
</feature>
<keyword evidence="11" id="KW-1185">Reference proteome</keyword>
<keyword evidence="4" id="KW-0479">Metal-binding</keyword>
<name>A0ABR3A9S4_9AGAR</name>
<organism evidence="10 11">
    <name type="scientific">Marasmius tenuissimus</name>
    <dbReference type="NCBI Taxonomy" id="585030"/>
    <lineage>
        <taxon>Eukaryota</taxon>
        <taxon>Fungi</taxon>
        <taxon>Dikarya</taxon>
        <taxon>Basidiomycota</taxon>
        <taxon>Agaricomycotina</taxon>
        <taxon>Agaricomycetes</taxon>
        <taxon>Agaricomycetidae</taxon>
        <taxon>Agaricales</taxon>
        <taxon>Marasmiineae</taxon>
        <taxon>Marasmiaceae</taxon>
        <taxon>Marasmius</taxon>
    </lineage>
</organism>
<comment type="caution">
    <text evidence="10">The sequence shown here is derived from an EMBL/GenBank/DDBJ whole genome shotgun (WGS) entry which is preliminary data.</text>
</comment>
<gene>
    <name evidence="10" type="ORF">AAF712_003647</name>
</gene>
<keyword evidence="3" id="KW-0349">Heme</keyword>
<dbReference type="InterPro" id="IPR000028">
    <property type="entry name" value="Chloroperoxidase"/>
</dbReference>
<comment type="similarity">
    <text evidence="7">Belongs to the chloroperoxidase family.</text>
</comment>
<dbReference type="EMBL" id="JBBXMP010000013">
    <property type="protein sequence ID" value="KAL0069282.1"/>
    <property type="molecule type" value="Genomic_DNA"/>
</dbReference>
<dbReference type="InterPro" id="IPR036851">
    <property type="entry name" value="Chloroperoxidase-like_sf"/>
</dbReference>
<sequence>MPSFYGTFYNTKLQPVSPHGSTTVSRGTCPVARHAPGGTHEYREPNFAEGHVRSVCPALNAMANHGYLPRDGQNITFTTLFCGLKACYGLSTPLAFLLTLGGFLIIRRFPVQLPFGLGNKLRVHDVDGCRSVQGAIDLHHINLHGGVEHDASLVHVDVKKGQLYPPIFIREDWLTHLVGDISPEVRGYSRSSSPSPPEILVHHPDSDNEDSGMRTLAPTRAHSRASSITLASDCGSGWRLFTSDRYQNTLVDAADVGRMRARRQMEIQPKVLDGIHAEIARGEMAIILGVWEQTNGTKKGAPLPDLLNWLGTEQLPESWEPTHTEGLIDVFFRSRKIRAVAEEIEKTSL</sequence>
<accession>A0ABR3A9S4</accession>